<dbReference type="GO" id="GO:0004124">
    <property type="term" value="F:cysteine synthase activity"/>
    <property type="evidence" value="ECO:0007669"/>
    <property type="project" value="TreeGrafter"/>
</dbReference>
<dbReference type="InterPro" id="IPR015422">
    <property type="entry name" value="PyrdxlP-dep_Trfase_small"/>
</dbReference>
<gene>
    <name evidence="7" type="ORF">HV832_02525</name>
</gene>
<dbReference type="PANTHER" id="PTHR43797:SF2">
    <property type="entry name" value="HOMOCYSTEINE_CYSTEINE SYNTHASE"/>
    <property type="match status" value="1"/>
</dbReference>
<protein>
    <submittedName>
        <fullName evidence="7">O-acetylhomoserine aminocarboxypropyltransferase</fullName>
        <ecNumber evidence="7">2.5.1.49</ecNumber>
    </submittedName>
</protein>
<keyword evidence="3 7" id="KW-0808">Transferase</keyword>
<dbReference type="EC" id="2.5.1.49" evidence="7"/>
<dbReference type="CDD" id="cd00614">
    <property type="entry name" value="CGS_like"/>
    <property type="match status" value="1"/>
</dbReference>
<dbReference type="NCBIfam" id="TIGR01326">
    <property type="entry name" value="OAH_OAS_sulfhy"/>
    <property type="match status" value="1"/>
</dbReference>
<dbReference type="GO" id="GO:0071269">
    <property type="term" value="P:L-homocysteine biosynthetic process"/>
    <property type="evidence" value="ECO:0007669"/>
    <property type="project" value="TreeGrafter"/>
</dbReference>
<dbReference type="SUPFAM" id="SSF53383">
    <property type="entry name" value="PLP-dependent transferases"/>
    <property type="match status" value="1"/>
</dbReference>
<name>A0A850QAV5_9BURK</name>
<feature type="modified residue" description="N6-(pyridoxal phosphate)lysine" evidence="5">
    <location>
        <position position="210"/>
    </location>
</feature>
<evidence type="ECO:0000256" key="6">
    <source>
        <dbReference type="RuleBase" id="RU362118"/>
    </source>
</evidence>
<organism evidence="7 8">
    <name type="scientific">Undibacterium oligocarboniphilum</name>
    <dbReference type="NCBI Taxonomy" id="666702"/>
    <lineage>
        <taxon>Bacteria</taxon>
        <taxon>Pseudomonadati</taxon>
        <taxon>Pseudomonadota</taxon>
        <taxon>Betaproteobacteria</taxon>
        <taxon>Burkholderiales</taxon>
        <taxon>Oxalobacteraceae</taxon>
        <taxon>Undibacterium</taxon>
    </lineage>
</organism>
<dbReference type="EMBL" id="JABXYJ010000001">
    <property type="protein sequence ID" value="NVO76711.1"/>
    <property type="molecule type" value="Genomic_DNA"/>
</dbReference>
<dbReference type="RefSeq" id="WP_176801952.1">
    <property type="nucleotide sequence ID" value="NZ_JABXYJ010000001.1"/>
</dbReference>
<proteinExistence type="inferred from homology"/>
<evidence type="ECO:0000256" key="1">
    <source>
        <dbReference type="ARBA" id="ARBA00001933"/>
    </source>
</evidence>
<dbReference type="GO" id="GO:0005737">
    <property type="term" value="C:cytoplasm"/>
    <property type="evidence" value="ECO:0007669"/>
    <property type="project" value="TreeGrafter"/>
</dbReference>
<evidence type="ECO:0000256" key="3">
    <source>
        <dbReference type="ARBA" id="ARBA00022679"/>
    </source>
</evidence>
<dbReference type="Pfam" id="PF01053">
    <property type="entry name" value="Cys_Met_Meta_PP"/>
    <property type="match status" value="1"/>
</dbReference>
<dbReference type="Gene3D" id="3.40.640.10">
    <property type="entry name" value="Type I PLP-dependent aspartate aminotransferase-like (Major domain)"/>
    <property type="match status" value="1"/>
</dbReference>
<dbReference type="InterPro" id="IPR000277">
    <property type="entry name" value="Cys/Met-Metab_PyrdxlP-dep_enz"/>
</dbReference>
<accession>A0A850QAV5</accession>
<evidence type="ECO:0000256" key="5">
    <source>
        <dbReference type="PIRSR" id="PIRSR001434-2"/>
    </source>
</evidence>
<evidence type="ECO:0000313" key="8">
    <source>
        <dbReference type="Proteomes" id="UP000588051"/>
    </source>
</evidence>
<dbReference type="NCBIfam" id="NF006004">
    <property type="entry name" value="PRK08134.1"/>
    <property type="match status" value="1"/>
</dbReference>
<dbReference type="PANTHER" id="PTHR43797">
    <property type="entry name" value="HOMOCYSTEINE/CYSTEINE SYNTHASE"/>
    <property type="match status" value="1"/>
</dbReference>
<dbReference type="GO" id="GO:0006535">
    <property type="term" value="P:cysteine biosynthetic process from serine"/>
    <property type="evidence" value="ECO:0007669"/>
    <property type="project" value="TreeGrafter"/>
</dbReference>
<dbReference type="AlphaFoldDB" id="A0A850QAV5"/>
<evidence type="ECO:0000256" key="2">
    <source>
        <dbReference type="ARBA" id="ARBA00009077"/>
    </source>
</evidence>
<dbReference type="PROSITE" id="PS00868">
    <property type="entry name" value="CYS_MET_METAB_PP"/>
    <property type="match status" value="1"/>
</dbReference>
<dbReference type="GO" id="GO:0003961">
    <property type="term" value="F:O-acetylhomoserine aminocarboxypropyltransferase activity"/>
    <property type="evidence" value="ECO:0007669"/>
    <property type="project" value="UniProtKB-EC"/>
</dbReference>
<evidence type="ECO:0000256" key="4">
    <source>
        <dbReference type="ARBA" id="ARBA00022898"/>
    </source>
</evidence>
<keyword evidence="8" id="KW-1185">Reference proteome</keyword>
<dbReference type="PIRSF" id="PIRSF001434">
    <property type="entry name" value="CGS"/>
    <property type="match status" value="1"/>
</dbReference>
<comment type="cofactor">
    <cofactor evidence="1 6">
        <name>pyridoxal 5'-phosphate</name>
        <dbReference type="ChEBI" id="CHEBI:597326"/>
    </cofactor>
</comment>
<comment type="caution">
    <text evidence="7">The sequence shown here is derived from an EMBL/GenBank/DDBJ whole genome shotgun (WGS) entry which is preliminary data.</text>
</comment>
<sequence length="436" mass="46680">MSAPRYPGFDTLALHAGAAPDPATGARATPIYLTSSFSFKDSDHAASLFNMERAGHVYSRISNPTNAVLEERIAALEGGVAGIAVASGQAALHLGLATIAGAGSHIVASRALYGGSHNLLAYTMRRFGIETTFVDPRDLNAWQQAIRPETKVLFAETLGNPGLDVLNIPAVAEIAHQHSLPLMVDSTFTTPYLLRPFEHGADLVFHSATKFLCGHGTAIGGLLVDGGTFDWQQAYEKTGRFAELCEPYDGFHGMVFTEESTVSAFALRARREGLRDFGACMSPYNAFTILQGVETLGLRMDRHISNTRKIVEFLLSHPAVASVAYPELESHPDYALTKTLLPNGCGAVFSFNLKGDRAAGRRFVESLSVFSHLANVGDAKSLVIHPASTTHFRVPPEQLAASGITEGTMRLSVGLENADDLIEDLSKALKAAQKGA</sequence>
<evidence type="ECO:0000313" key="7">
    <source>
        <dbReference type="EMBL" id="NVO76711.1"/>
    </source>
</evidence>
<dbReference type="GO" id="GO:0019346">
    <property type="term" value="P:transsulfuration"/>
    <property type="evidence" value="ECO:0007669"/>
    <property type="project" value="InterPro"/>
</dbReference>
<dbReference type="GO" id="GO:0030170">
    <property type="term" value="F:pyridoxal phosphate binding"/>
    <property type="evidence" value="ECO:0007669"/>
    <property type="project" value="InterPro"/>
</dbReference>
<reference evidence="7 8" key="1">
    <citation type="submission" date="2020-06" db="EMBL/GenBank/DDBJ databases">
        <authorList>
            <person name="Qiu C."/>
            <person name="Liu Z."/>
        </authorList>
    </citation>
    <scope>NUCLEOTIDE SEQUENCE [LARGE SCALE GENOMIC DNA]</scope>
    <source>
        <strain evidence="7 8">EM 1</strain>
    </source>
</reference>
<dbReference type="Gene3D" id="3.90.1150.10">
    <property type="entry name" value="Aspartate Aminotransferase, domain 1"/>
    <property type="match status" value="1"/>
</dbReference>
<dbReference type="FunFam" id="3.40.640.10:FF:000035">
    <property type="entry name" value="O-succinylhomoserine sulfhydrylase"/>
    <property type="match status" value="1"/>
</dbReference>
<dbReference type="InterPro" id="IPR015421">
    <property type="entry name" value="PyrdxlP-dep_Trfase_major"/>
</dbReference>
<comment type="similarity">
    <text evidence="2 6">Belongs to the trans-sulfuration enzymes family.</text>
</comment>
<dbReference type="InterPro" id="IPR015424">
    <property type="entry name" value="PyrdxlP-dep_Trfase"/>
</dbReference>
<dbReference type="InterPro" id="IPR054542">
    <property type="entry name" value="Cys_met_metab_PP"/>
</dbReference>
<keyword evidence="4 5" id="KW-0663">Pyridoxal phosphate</keyword>
<dbReference type="Proteomes" id="UP000588051">
    <property type="component" value="Unassembled WGS sequence"/>
</dbReference>
<dbReference type="InterPro" id="IPR006235">
    <property type="entry name" value="OAc-hSer/O-AcSer_sulfhydrylase"/>
</dbReference>